<reference evidence="10" key="1">
    <citation type="submission" date="2022-06" db="EMBL/GenBank/DDBJ databases">
        <title>Uncovering the hologenomic basis of an extraordinary plant invasion.</title>
        <authorList>
            <person name="Bieker V.C."/>
            <person name="Martin M.D."/>
            <person name="Gilbert T."/>
            <person name="Hodgins K."/>
            <person name="Battlay P."/>
            <person name="Petersen B."/>
            <person name="Wilson J."/>
        </authorList>
    </citation>
    <scope>NUCLEOTIDE SEQUENCE</scope>
    <source>
        <strain evidence="10">AA19_3_7</strain>
        <tissue evidence="10">Leaf</tissue>
    </source>
</reference>
<evidence type="ECO:0000256" key="3">
    <source>
        <dbReference type="ARBA" id="ARBA00022473"/>
    </source>
</evidence>
<proteinExistence type="inferred from homology"/>
<gene>
    <name evidence="11" type="ORF">M8C21_024039</name>
    <name evidence="10" type="ORF">M8C21_025644</name>
</gene>
<evidence type="ECO:0000313" key="12">
    <source>
        <dbReference type="Proteomes" id="UP001206925"/>
    </source>
</evidence>
<dbReference type="GO" id="GO:0008083">
    <property type="term" value="F:growth factor activity"/>
    <property type="evidence" value="ECO:0007669"/>
    <property type="project" value="UniProtKB-UniRule"/>
</dbReference>
<keyword evidence="7 9" id="KW-0221">Differentiation</keyword>
<evidence type="ECO:0000256" key="6">
    <source>
        <dbReference type="ARBA" id="ARBA00022729"/>
    </source>
</evidence>
<dbReference type="EMBL" id="JAMZMK010008157">
    <property type="protein sequence ID" value="KAI7741605.1"/>
    <property type="molecule type" value="Genomic_DNA"/>
</dbReference>
<evidence type="ECO:0000313" key="11">
    <source>
        <dbReference type="EMBL" id="KAI7741614.1"/>
    </source>
</evidence>
<evidence type="ECO:0000313" key="10">
    <source>
        <dbReference type="EMBL" id="KAI7741605.1"/>
    </source>
</evidence>
<organism evidence="10 12">
    <name type="scientific">Ambrosia artemisiifolia</name>
    <name type="common">Common ragweed</name>
    <dbReference type="NCBI Taxonomy" id="4212"/>
    <lineage>
        <taxon>Eukaryota</taxon>
        <taxon>Viridiplantae</taxon>
        <taxon>Streptophyta</taxon>
        <taxon>Embryophyta</taxon>
        <taxon>Tracheophyta</taxon>
        <taxon>Spermatophyta</taxon>
        <taxon>Magnoliopsida</taxon>
        <taxon>eudicotyledons</taxon>
        <taxon>Gunneridae</taxon>
        <taxon>Pentapetalae</taxon>
        <taxon>asterids</taxon>
        <taxon>campanulids</taxon>
        <taxon>Asterales</taxon>
        <taxon>Asteraceae</taxon>
        <taxon>Asteroideae</taxon>
        <taxon>Heliantheae alliance</taxon>
        <taxon>Heliantheae</taxon>
        <taxon>Ambrosia</taxon>
    </lineage>
</organism>
<feature type="signal peptide" evidence="9">
    <location>
        <begin position="1"/>
        <end position="26"/>
    </location>
</feature>
<keyword evidence="4 9" id="KW-0964">Secreted</keyword>
<evidence type="ECO:0000256" key="5">
    <source>
        <dbReference type="ARBA" id="ARBA00022641"/>
    </source>
</evidence>
<evidence type="ECO:0000256" key="8">
    <source>
        <dbReference type="ARBA" id="ARBA00023030"/>
    </source>
</evidence>
<dbReference type="PANTHER" id="PTHR33285">
    <property type="entry name" value="PHYTOSULFOKINES 3"/>
    <property type="match status" value="1"/>
</dbReference>
<keyword evidence="8 9" id="KW-0339">Growth factor</keyword>
<name>A0AAD5CIR4_AMBAR</name>
<sequence>MSKAIKITTLCMIAILLHSMLSYTIARQVPTYKDVTPEKTHVFKDAKVNGEEDCTGLGEEECLMRRTHSAHLDYIYTNKKKPFNL</sequence>
<comment type="similarity">
    <text evidence="2 9">Belongs to the phytosulfokine family.</text>
</comment>
<evidence type="ECO:0000256" key="2">
    <source>
        <dbReference type="ARBA" id="ARBA00010781"/>
    </source>
</evidence>
<keyword evidence="6 9" id="KW-0732">Signal</keyword>
<keyword evidence="12" id="KW-1185">Reference proteome</keyword>
<dbReference type="GO" id="GO:0030154">
    <property type="term" value="P:cell differentiation"/>
    <property type="evidence" value="ECO:0007669"/>
    <property type="project" value="UniProtKB-UniRule"/>
</dbReference>
<dbReference type="InterPro" id="IPR009438">
    <property type="entry name" value="Phytosulfokine"/>
</dbReference>
<protein>
    <recommendedName>
        <fullName evidence="9">Phytosulfokine</fullName>
    </recommendedName>
    <component>
        <recommendedName>
            <fullName evidence="9">Phytosulfokine-alpha</fullName>
            <shortName evidence="9">PSK-alpha</shortName>
            <shortName evidence="9">Phytosulfokine-a</shortName>
        </recommendedName>
    </component>
    <component>
        <recommendedName>
            <fullName evidence="9">Phytosulfokine-beta</fullName>
            <shortName evidence="9">PSK-beta</shortName>
            <shortName evidence="9">Phytosulfokine-b</shortName>
        </recommendedName>
    </component>
</protein>
<dbReference type="PANTHER" id="PTHR33285:SF55">
    <property type="entry name" value="PHYTOSULFOKINES 3"/>
    <property type="match status" value="1"/>
</dbReference>
<comment type="function">
    <text evidence="9">Promotes plant cell differentiation, organogenesis and somatic embryogenesis as well as cell proliferation.</text>
</comment>
<comment type="subcellular location">
    <subcellularLocation>
        <location evidence="1 9">Secreted</location>
    </subcellularLocation>
</comment>
<evidence type="ECO:0000256" key="4">
    <source>
        <dbReference type="ARBA" id="ARBA00022525"/>
    </source>
</evidence>
<keyword evidence="5 9" id="KW-0765">Sulfation</keyword>
<comment type="PTM">
    <text evidence="9">Sulfation is important for activity and for the binding to a putative membrane receptor.</text>
</comment>
<dbReference type="GO" id="GO:0005576">
    <property type="term" value="C:extracellular region"/>
    <property type="evidence" value="ECO:0007669"/>
    <property type="project" value="UniProtKB-SubCell"/>
</dbReference>
<accession>A0AAD5CIR4</accession>
<dbReference type="GO" id="GO:0008283">
    <property type="term" value="P:cell population proliferation"/>
    <property type="evidence" value="ECO:0007669"/>
    <property type="project" value="UniProtKB-UniRule"/>
</dbReference>
<evidence type="ECO:0000256" key="7">
    <source>
        <dbReference type="ARBA" id="ARBA00022782"/>
    </source>
</evidence>
<feature type="chain" id="PRO_5042311482" description="Phytosulfokine" evidence="9">
    <location>
        <begin position="27"/>
        <end position="85"/>
    </location>
</feature>
<dbReference type="EMBL" id="JAMZMK010008156">
    <property type="protein sequence ID" value="KAI7741614.1"/>
    <property type="molecule type" value="Genomic_DNA"/>
</dbReference>
<keyword evidence="3 9" id="KW-0217">Developmental protein</keyword>
<dbReference type="Proteomes" id="UP001206925">
    <property type="component" value="Unassembled WGS sequence"/>
</dbReference>
<evidence type="ECO:0000256" key="1">
    <source>
        <dbReference type="ARBA" id="ARBA00004613"/>
    </source>
</evidence>
<dbReference type="Pfam" id="PF06404">
    <property type="entry name" value="PSK"/>
    <property type="match status" value="1"/>
</dbReference>
<evidence type="ECO:0000256" key="9">
    <source>
        <dbReference type="RuleBase" id="RU368031"/>
    </source>
</evidence>
<dbReference type="AlphaFoldDB" id="A0AAD5CIR4"/>
<comment type="caution">
    <text evidence="10">The sequence shown here is derived from an EMBL/GenBank/DDBJ whole genome shotgun (WGS) entry which is preliminary data.</text>
</comment>
<comment type="PTM">
    <text evidence="9">PSK-alpha is produced by endopeptidase digestion. PSK-beta is produced from PSK-alpha by exopeptidase digestion.</text>
</comment>